<sequence length="369" mass="40913">MRLPAHIMFVVYVLLSIDPILATTTTNITHFDLFKNTGLGPCSPSDLYIPESTNDSMPAPSSTTTGWASIQTFQAKSESDLCSQFSTLPAIIPTTVNPPAYLPSWPSMLIQWLSLLISVLHLPNYGGPDAPISKSFYAHLVFDFVRLLTWWINLFRGAINVREAEWISVVLWTLPAYHTAVFSSIGQEKGKRWAGKVSSILGVYTAIHCGFTLGIVIVRWKYRSTSSGSYSAIPSALTTTYLNISPTCPSLTTLPENLFSDPDVPGWRDLQTFQFGLCFVWFIKTLFTDIQDHFSITRVKIATIIGVSVSLLLPSLYQALAAWLKGYPGAFTESGDCGPLVVIMMYGRLGYWDVKESIAWRMVQSLLAV</sequence>
<keyword evidence="1" id="KW-0472">Membrane</keyword>
<organism evidence="3 4">
    <name type="scientific">Hyaloscypha variabilis (strain UAMH 11265 / GT02V1 / F)</name>
    <name type="common">Meliniomyces variabilis</name>
    <dbReference type="NCBI Taxonomy" id="1149755"/>
    <lineage>
        <taxon>Eukaryota</taxon>
        <taxon>Fungi</taxon>
        <taxon>Dikarya</taxon>
        <taxon>Ascomycota</taxon>
        <taxon>Pezizomycotina</taxon>
        <taxon>Leotiomycetes</taxon>
        <taxon>Helotiales</taxon>
        <taxon>Hyaloscyphaceae</taxon>
        <taxon>Hyaloscypha</taxon>
        <taxon>Hyaloscypha variabilis</taxon>
    </lineage>
</organism>
<keyword evidence="1" id="KW-0812">Transmembrane</keyword>
<protein>
    <submittedName>
        <fullName evidence="3">Uncharacterized protein</fullName>
    </submittedName>
</protein>
<gene>
    <name evidence="3" type="ORF">L207DRAFT_584716</name>
</gene>
<name>A0A2J6RLE4_HYAVF</name>
<reference evidence="3 4" key="1">
    <citation type="submission" date="2016-04" db="EMBL/GenBank/DDBJ databases">
        <title>A degradative enzymes factory behind the ericoid mycorrhizal symbiosis.</title>
        <authorList>
            <consortium name="DOE Joint Genome Institute"/>
            <person name="Martino E."/>
            <person name="Morin E."/>
            <person name="Grelet G."/>
            <person name="Kuo A."/>
            <person name="Kohler A."/>
            <person name="Daghino S."/>
            <person name="Barry K."/>
            <person name="Choi C."/>
            <person name="Cichocki N."/>
            <person name="Clum A."/>
            <person name="Copeland A."/>
            <person name="Hainaut M."/>
            <person name="Haridas S."/>
            <person name="Labutti K."/>
            <person name="Lindquist E."/>
            <person name="Lipzen A."/>
            <person name="Khouja H.-R."/>
            <person name="Murat C."/>
            <person name="Ohm R."/>
            <person name="Olson A."/>
            <person name="Spatafora J."/>
            <person name="Veneault-Fourrey C."/>
            <person name="Henrissat B."/>
            <person name="Grigoriev I."/>
            <person name="Martin F."/>
            <person name="Perotto S."/>
        </authorList>
    </citation>
    <scope>NUCLEOTIDE SEQUENCE [LARGE SCALE GENOMIC DNA]</scope>
    <source>
        <strain evidence="3 4">F</strain>
    </source>
</reference>
<evidence type="ECO:0000313" key="4">
    <source>
        <dbReference type="Proteomes" id="UP000235786"/>
    </source>
</evidence>
<evidence type="ECO:0000256" key="1">
    <source>
        <dbReference type="SAM" id="Phobius"/>
    </source>
</evidence>
<keyword evidence="1" id="KW-1133">Transmembrane helix</keyword>
<dbReference type="AlphaFoldDB" id="A0A2J6RLE4"/>
<dbReference type="Proteomes" id="UP000235786">
    <property type="component" value="Unassembled WGS sequence"/>
</dbReference>
<feature type="transmembrane region" description="Helical" evidence="1">
    <location>
        <begin position="197"/>
        <end position="220"/>
    </location>
</feature>
<keyword evidence="2" id="KW-0732">Signal</keyword>
<feature type="chain" id="PRO_5014466101" evidence="2">
    <location>
        <begin position="23"/>
        <end position="369"/>
    </location>
</feature>
<evidence type="ECO:0000313" key="3">
    <source>
        <dbReference type="EMBL" id="PMD39338.1"/>
    </source>
</evidence>
<feature type="transmembrane region" description="Helical" evidence="1">
    <location>
        <begin position="299"/>
        <end position="317"/>
    </location>
</feature>
<keyword evidence="4" id="KW-1185">Reference proteome</keyword>
<evidence type="ECO:0000256" key="2">
    <source>
        <dbReference type="SAM" id="SignalP"/>
    </source>
</evidence>
<feature type="transmembrane region" description="Helical" evidence="1">
    <location>
        <begin position="166"/>
        <end position="185"/>
    </location>
</feature>
<dbReference type="OrthoDB" id="5399543at2759"/>
<feature type="transmembrane region" description="Helical" evidence="1">
    <location>
        <begin position="270"/>
        <end position="287"/>
    </location>
</feature>
<feature type="signal peptide" evidence="2">
    <location>
        <begin position="1"/>
        <end position="22"/>
    </location>
</feature>
<dbReference type="EMBL" id="KZ613947">
    <property type="protein sequence ID" value="PMD39338.1"/>
    <property type="molecule type" value="Genomic_DNA"/>
</dbReference>
<accession>A0A2J6RLE4</accession>
<proteinExistence type="predicted"/>